<protein>
    <submittedName>
        <fullName evidence="1">Uncharacterized protein</fullName>
    </submittedName>
</protein>
<dbReference type="EMBL" id="LR999456">
    <property type="protein sequence ID" value="CAE6127203.1"/>
    <property type="molecule type" value="Genomic_DNA"/>
</dbReference>
<name>A0A8S2AJS3_ARAAE</name>
<sequence length="96" mass="10774">MIELGSDQPPPFTELVRRTCTRKDGIFIDERAKYLVIDVEEVVKLMTSDEGSLNSVNETDSTTATPTHILLNQEYLKVRARGATAGEDFSLRLFVI</sequence>
<proteinExistence type="predicted"/>
<organism evidence="1 2">
    <name type="scientific">Arabidopsis arenosa</name>
    <name type="common">Sand rock-cress</name>
    <name type="synonym">Cardaminopsis arenosa</name>
    <dbReference type="NCBI Taxonomy" id="38785"/>
    <lineage>
        <taxon>Eukaryota</taxon>
        <taxon>Viridiplantae</taxon>
        <taxon>Streptophyta</taxon>
        <taxon>Embryophyta</taxon>
        <taxon>Tracheophyta</taxon>
        <taxon>Spermatophyta</taxon>
        <taxon>Magnoliopsida</taxon>
        <taxon>eudicotyledons</taxon>
        <taxon>Gunneridae</taxon>
        <taxon>Pentapetalae</taxon>
        <taxon>rosids</taxon>
        <taxon>malvids</taxon>
        <taxon>Brassicales</taxon>
        <taxon>Brassicaceae</taxon>
        <taxon>Camelineae</taxon>
        <taxon>Arabidopsis</taxon>
    </lineage>
</organism>
<reference evidence="1" key="1">
    <citation type="submission" date="2021-01" db="EMBL/GenBank/DDBJ databases">
        <authorList>
            <person name="Bezrukov I."/>
        </authorList>
    </citation>
    <scope>NUCLEOTIDE SEQUENCE</scope>
</reference>
<evidence type="ECO:0000313" key="1">
    <source>
        <dbReference type="EMBL" id="CAE6127203.1"/>
    </source>
</evidence>
<accession>A0A8S2AJS3</accession>
<keyword evidence="2" id="KW-1185">Reference proteome</keyword>
<dbReference type="AlphaFoldDB" id="A0A8S2AJS3"/>
<gene>
    <name evidence="1" type="ORF">AARE701A_LOCUS16432</name>
</gene>
<dbReference type="Proteomes" id="UP000682877">
    <property type="component" value="Chromosome 6"/>
</dbReference>
<evidence type="ECO:0000313" key="2">
    <source>
        <dbReference type="Proteomes" id="UP000682877"/>
    </source>
</evidence>